<keyword evidence="1" id="KW-1133">Transmembrane helix</keyword>
<keyword evidence="1" id="KW-0472">Membrane</keyword>
<dbReference type="EMBL" id="JADKMA010000059">
    <property type="protein sequence ID" value="MBO8192730.1"/>
    <property type="molecule type" value="Genomic_DNA"/>
</dbReference>
<keyword evidence="1" id="KW-0812">Transmembrane</keyword>
<gene>
    <name evidence="2" type="ORF">ITI46_13790</name>
</gene>
<evidence type="ECO:0000313" key="3">
    <source>
        <dbReference type="Proteomes" id="UP001519064"/>
    </source>
</evidence>
<organism evidence="2 3">
    <name type="scientific">Streptomyces oryzae</name>
    <dbReference type="NCBI Taxonomy" id="1434886"/>
    <lineage>
        <taxon>Bacteria</taxon>
        <taxon>Bacillati</taxon>
        <taxon>Actinomycetota</taxon>
        <taxon>Actinomycetes</taxon>
        <taxon>Kitasatosporales</taxon>
        <taxon>Streptomycetaceae</taxon>
        <taxon>Streptomyces</taxon>
    </lineage>
</organism>
<sequence length="239" mass="24035">MAHSVTMGAAGVRTARAGLFTALCVTLSSGAHVLLSGSPVPLRPFLTVSAVIFALAFVLAGRERGFVRIAALLVPLELAADTVFTTGQHACYGQAGGPVTGPLRSVGVDLLCGGGSVGTPLARIAARGGAAGAYPPGVHGVPGPALPWLLLAAHVAVGLLAALWLRRGEAALAGLLRAVASTAFRPLRLAVAVRRTFRGGGPVLPRRTPGPGEPRALPLLTHSVHRRGPPALSAAAPAV</sequence>
<protein>
    <recommendedName>
        <fullName evidence="4">Integral membrane protein</fullName>
    </recommendedName>
</protein>
<accession>A0ABS3XBJ3</accession>
<dbReference type="Proteomes" id="UP001519064">
    <property type="component" value="Unassembled WGS sequence"/>
</dbReference>
<name>A0ABS3XBJ3_9ACTN</name>
<evidence type="ECO:0000313" key="2">
    <source>
        <dbReference type="EMBL" id="MBO8192730.1"/>
    </source>
</evidence>
<feature type="transmembrane region" description="Helical" evidence="1">
    <location>
        <begin position="40"/>
        <end position="59"/>
    </location>
</feature>
<proteinExistence type="predicted"/>
<keyword evidence="3" id="KW-1185">Reference proteome</keyword>
<evidence type="ECO:0000256" key="1">
    <source>
        <dbReference type="SAM" id="Phobius"/>
    </source>
</evidence>
<comment type="caution">
    <text evidence="2">The sequence shown here is derived from an EMBL/GenBank/DDBJ whole genome shotgun (WGS) entry which is preliminary data.</text>
</comment>
<evidence type="ECO:0008006" key="4">
    <source>
        <dbReference type="Google" id="ProtNLM"/>
    </source>
</evidence>
<reference evidence="2 3" key="1">
    <citation type="submission" date="2020-11" db="EMBL/GenBank/DDBJ databases">
        <title>Streptomyces spirodelae sp. nov., isolated from duckweed.</title>
        <authorList>
            <person name="Saimee Y."/>
            <person name="Duangmal K."/>
        </authorList>
    </citation>
    <scope>NUCLEOTIDE SEQUENCE [LARGE SCALE GENOMIC DNA]</scope>
    <source>
        <strain evidence="2 3">S16-07</strain>
    </source>
</reference>